<dbReference type="Proteomes" id="UP000694864">
    <property type="component" value="Chromosome 11"/>
</dbReference>
<reference evidence="4" key="2">
    <citation type="submission" date="2025-08" db="UniProtKB">
        <authorList>
            <consortium name="RefSeq"/>
        </authorList>
    </citation>
    <scope>IDENTIFICATION</scope>
    <source>
        <tissue evidence="4">Leaf</tissue>
    </source>
</reference>
<dbReference type="RefSeq" id="XP_019087274.1">
    <property type="nucleotide sequence ID" value="XM_019231729.1"/>
</dbReference>
<evidence type="ECO:0000256" key="1">
    <source>
        <dbReference type="SAM" id="MobiDB-lite"/>
    </source>
</evidence>
<dbReference type="PANTHER" id="PTHR47481">
    <property type="match status" value="1"/>
</dbReference>
<evidence type="ECO:0000313" key="3">
    <source>
        <dbReference type="Proteomes" id="UP000694864"/>
    </source>
</evidence>
<gene>
    <name evidence="4" type="primary">LOC104721004</name>
</gene>
<name>A0ABM1QKI6_CAMSA</name>
<keyword evidence="3" id="KW-1185">Reference proteome</keyword>
<sequence>MADSYPFPDSIHVSSTVTIKITSNNYLLWKTQFESLLSCQKLIGFVNGTVTAPPRFTSTRTGESITEVPNPRFESWFCTDQLIRFWLFGTLSEEVLGYVHTLSTSRDVWMSLAENFNKSSISREFALRRNLWVLEKKDMTFAAYSREFISICDALSSIGKPIDDSMKIFQFLNGLGRDYDPITTVIQSSLGKLSPPSFTDVVSEVDSFDAKLRSYENADSVSPHVAFQTSYGSNNRGNFRGRNRGQNRGRGGYSSRGRGFTQYQTTPTNNGERPTCQICGRIGHTAANCYNRFNNNYQGGDMAQAFNSLYVTDGNEWVTDSGATAHITSTPTNLQSASSYEGNDVVLVGDGAYLPITHLGSATIITPAGIIPLNEVLVCPEMKKSLLSVSKLCDDYPCGVYFDSTNVYVIDIKNQKVVVKGPRSDGLYVLKNQEFAAYFSNR</sequence>
<accession>A0ABM1QKI6</accession>
<evidence type="ECO:0000259" key="2">
    <source>
        <dbReference type="Pfam" id="PF22936"/>
    </source>
</evidence>
<organism evidence="3 4">
    <name type="scientific">Camelina sativa</name>
    <name type="common">False flax</name>
    <name type="synonym">Myagrum sativum</name>
    <dbReference type="NCBI Taxonomy" id="90675"/>
    <lineage>
        <taxon>Eukaryota</taxon>
        <taxon>Viridiplantae</taxon>
        <taxon>Streptophyta</taxon>
        <taxon>Embryophyta</taxon>
        <taxon>Tracheophyta</taxon>
        <taxon>Spermatophyta</taxon>
        <taxon>Magnoliopsida</taxon>
        <taxon>eudicotyledons</taxon>
        <taxon>Gunneridae</taxon>
        <taxon>Pentapetalae</taxon>
        <taxon>rosids</taxon>
        <taxon>malvids</taxon>
        <taxon>Brassicales</taxon>
        <taxon>Brassicaceae</taxon>
        <taxon>Camelineae</taxon>
        <taxon>Camelina</taxon>
    </lineage>
</organism>
<dbReference type="PANTHER" id="PTHR47481:SF10">
    <property type="entry name" value="COPIA-LIKE POLYPROTEIN_RETROTRANSPOSON"/>
    <property type="match status" value="1"/>
</dbReference>
<dbReference type="InterPro" id="IPR054722">
    <property type="entry name" value="PolX-like_BBD"/>
</dbReference>
<dbReference type="Pfam" id="PF22936">
    <property type="entry name" value="Pol_BBD"/>
    <property type="match status" value="1"/>
</dbReference>
<protein>
    <submittedName>
        <fullName evidence="4">Uncharacterized protein LOC104721004</fullName>
    </submittedName>
</protein>
<reference evidence="3" key="1">
    <citation type="journal article" date="2014" name="Nat. Commun.">
        <title>The emerging biofuel crop Camelina sativa retains a highly undifferentiated hexaploid genome structure.</title>
        <authorList>
            <person name="Kagale S."/>
            <person name="Koh C."/>
            <person name="Nixon J."/>
            <person name="Bollina V."/>
            <person name="Clarke W.E."/>
            <person name="Tuteja R."/>
            <person name="Spillane C."/>
            <person name="Robinson S.J."/>
            <person name="Links M.G."/>
            <person name="Clarke C."/>
            <person name="Higgins E.E."/>
            <person name="Huebert T."/>
            <person name="Sharpe A.G."/>
            <person name="Parkin I.A."/>
        </authorList>
    </citation>
    <scope>NUCLEOTIDE SEQUENCE [LARGE SCALE GENOMIC DNA]</scope>
    <source>
        <strain evidence="3">cv. DH55</strain>
    </source>
</reference>
<dbReference type="GeneID" id="104721004"/>
<evidence type="ECO:0000313" key="4">
    <source>
        <dbReference type="RefSeq" id="XP_019087274.1"/>
    </source>
</evidence>
<feature type="region of interest" description="Disordered" evidence="1">
    <location>
        <begin position="226"/>
        <end position="270"/>
    </location>
</feature>
<feature type="compositionally biased region" description="Polar residues" evidence="1">
    <location>
        <begin position="261"/>
        <end position="270"/>
    </location>
</feature>
<proteinExistence type="predicted"/>
<dbReference type="Pfam" id="PF14223">
    <property type="entry name" value="Retrotran_gag_2"/>
    <property type="match status" value="1"/>
</dbReference>
<feature type="domain" description="Retrovirus-related Pol polyprotein from transposon TNT 1-94-like beta-barrel" evidence="2">
    <location>
        <begin position="317"/>
        <end position="393"/>
    </location>
</feature>